<name>X1AU27_9ZZZZ</name>
<dbReference type="AlphaFoldDB" id="X1AU27"/>
<dbReference type="EMBL" id="BART01019441">
    <property type="protein sequence ID" value="GAG86230.1"/>
    <property type="molecule type" value="Genomic_DNA"/>
</dbReference>
<reference evidence="1" key="1">
    <citation type="journal article" date="2014" name="Front. Microbiol.">
        <title>High frequency of phylogenetically diverse reductive dehalogenase-homologous genes in deep subseafloor sedimentary metagenomes.</title>
        <authorList>
            <person name="Kawai M."/>
            <person name="Futagami T."/>
            <person name="Toyoda A."/>
            <person name="Takaki Y."/>
            <person name="Nishi S."/>
            <person name="Hori S."/>
            <person name="Arai W."/>
            <person name="Tsubouchi T."/>
            <person name="Morono Y."/>
            <person name="Uchiyama I."/>
            <person name="Ito T."/>
            <person name="Fujiyama A."/>
            <person name="Inagaki F."/>
            <person name="Takami H."/>
        </authorList>
    </citation>
    <scope>NUCLEOTIDE SEQUENCE</scope>
    <source>
        <strain evidence="1">Expedition CK06-06</strain>
    </source>
</reference>
<protein>
    <submittedName>
        <fullName evidence="1">Uncharacterized protein</fullName>
    </submittedName>
</protein>
<accession>X1AU27</accession>
<gene>
    <name evidence="1" type="ORF">S01H4_36386</name>
</gene>
<evidence type="ECO:0000313" key="1">
    <source>
        <dbReference type="EMBL" id="GAG86230.1"/>
    </source>
</evidence>
<organism evidence="1">
    <name type="scientific">marine sediment metagenome</name>
    <dbReference type="NCBI Taxonomy" id="412755"/>
    <lineage>
        <taxon>unclassified sequences</taxon>
        <taxon>metagenomes</taxon>
        <taxon>ecological metagenomes</taxon>
    </lineage>
</organism>
<proteinExistence type="predicted"/>
<comment type="caution">
    <text evidence="1">The sequence shown here is derived from an EMBL/GenBank/DDBJ whole genome shotgun (WGS) entry which is preliminary data.</text>
</comment>
<sequence length="53" mass="6136">MAYFQEELSPIMTYILVHGQFEKNKRPPGYRDVEIVLGTKNLATIYPEPVPIK</sequence>